<accession>A0A6C2UMH4</accession>
<dbReference type="PANTHER" id="PTHR13504">
    <property type="entry name" value="FIDO DOMAIN-CONTAINING PROTEIN DDB_G0283145"/>
    <property type="match status" value="1"/>
</dbReference>
<dbReference type="Gene3D" id="1.10.3290.10">
    <property type="entry name" value="Fido-like domain"/>
    <property type="match status" value="1"/>
</dbReference>
<feature type="domain" description="Fido" evidence="3">
    <location>
        <begin position="96"/>
        <end position="235"/>
    </location>
</feature>
<dbReference type="PROSITE" id="PS51459">
    <property type="entry name" value="FIDO"/>
    <property type="match status" value="1"/>
</dbReference>
<name>A0A6C2UMH4_9BACT</name>
<evidence type="ECO:0000313" key="4">
    <source>
        <dbReference type="EMBL" id="VGO20627.1"/>
    </source>
</evidence>
<dbReference type="EMBL" id="CAAHFH010000001">
    <property type="protein sequence ID" value="VGO20627.1"/>
    <property type="molecule type" value="Genomic_DNA"/>
</dbReference>
<dbReference type="InterPro" id="IPR036597">
    <property type="entry name" value="Fido-like_dom_sf"/>
</dbReference>
<evidence type="ECO:0000259" key="3">
    <source>
        <dbReference type="PROSITE" id="PS51459"/>
    </source>
</evidence>
<evidence type="ECO:0000256" key="2">
    <source>
        <dbReference type="PIRSR" id="PIRSR640198-2"/>
    </source>
</evidence>
<dbReference type="PANTHER" id="PTHR13504:SF38">
    <property type="entry name" value="FIDO DOMAIN-CONTAINING PROTEIN"/>
    <property type="match status" value="1"/>
</dbReference>
<dbReference type="RefSeq" id="WP_136062031.1">
    <property type="nucleotide sequence ID" value="NZ_CAAHFH010000001.1"/>
</dbReference>
<dbReference type="SUPFAM" id="SSF140931">
    <property type="entry name" value="Fic-like"/>
    <property type="match status" value="1"/>
</dbReference>
<sequence>MKLLAAHLEGLDESPLVELDETVRSIYRLIVFGDDHKQSDLLARYYEAMQHLRDVMALKNAQQEAQTEDEAREYLANLKSGIELIVGEIGVQHSLETPVDLFRLFRLIAPEAAARHPNRFRHTTVQFGPCFGAEPARISVLVDELFHVLPEIKHPVTRAVYMHHELVRIHPFVDGNGRLSRMAKNWVLMYNLYPPMFIKNIFDKHLYIARLQESFLSIEEEPNVLHSTTQAFFQDEFRRLRASATFILHRMLKNPKLEFPEESEDLTEL</sequence>
<dbReference type="Proteomes" id="UP000346198">
    <property type="component" value="Unassembled WGS sequence"/>
</dbReference>
<dbReference type="Pfam" id="PF02661">
    <property type="entry name" value="Fic"/>
    <property type="match status" value="1"/>
</dbReference>
<feature type="active site" evidence="1">
    <location>
        <position position="170"/>
    </location>
</feature>
<keyword evidence="2" id="KW-0547">Nucleotide-binding</keyword>
<gene>
    <name evidence="4" type="ORF">SCARR_02692</name>
</gene>
<evidence type="ECO:0000313" key="5">
    <source>
        <dbReference type="Proteomes" id="UP000346198"/>
    </source>
</evidence>
<dbReference type="AlphaFoldDB" id="A0A6C2UMH4"/>
<protein>
    <recommendedName>
        <fullName evidence="3">Fido domain-containing protein</fullName>
    </recommendedName>
</protein>
<keyword evidence="5" id="KW-1185">Reference proteome</keyword>
<reference evidence="4 5" key="1">
    <citation type="submission" date="2019-04" db="EMBL/GenBank/DDBJ databases">
        <authorList>
            <person name="Van Vliet M D."/>
        </authorList>
    </citation>
    <scope>NUCLEOTIDE SEQUENCE [LARGE SCALE GENOMIC DNA]</scope>
    <source>
        <strain evidence="4 5">F21</strain>
    </source>
</reference>
<proteinExistence type="predicted"/>
<keyword evidence="2" id="KW-0067">ATP-binding</keyword>
<dbReference type="GO" id="GO:0005524">
    <property type="term" value="F:ATP binding"/>
    <property type="evidence" value="ECO:0007669"/>
    <property type="project" value="UniProtKB-KW"/>
</dbReference>
<dbReference type="InterPro" id="IPR040198">
    <property type="entry name" value="Fido_containing"/>
</dbReference>
<feature type="binding site" evidence="2">
    <location>
        <begin position="174"/>
        <end position="181"/>
    </location>
    <ligand>
        <name>ATP</name>
        <dbReference type="ChEBI" id="CHEBI:30616"/>
    </ligand>
</feature>
<organism evidence="4 5">
    <name type="scientific">Pontiella sulfatireligans</name>
    <dbReference type="NCBI Taxonomy" id="2750658"/>
    <lineage>
        <taxon>Bacteria</taxon>
        <taxon>Pseudomonadati</taxon>
        <taxon>Kiritimatiellota</taxon>
        <taxon>Kiritimatiellia</taxon>
        <taxon>Kiritimatiellales</taxon>
        <taxon>Pontiellaceae</taxon>
        <taxon>Pontiella</taxon>
    </lineage>
</organism>
<evidence type="ECO:0000256" key="1">
    <source>
        <dbReference type="PIRSR" id="PIRSR640198-1"/>
    </source>
</evidence>
<dbReference type="InterPro" id="IPR003812">
    <property type="entry name" value="Fido"/>
</dbReference>